<keyword evidence="5" id="KW-1185">Reference proteome</keyword>
<keyword evidence="1" id="KW-0472">Membrane</keyword>
<dbReference type="GO" id="GO:0016989">
    <property type="term" value="F:sigma factor antagonist activity"/>
    <property type="evidence" value="ECO:0007669"/>
    <property type="project" value="TreeGrafter"/>
</dbReference>
<evidence type="ECO:0000259" key="2">
    <source>
        <dbReference type="Pfam" id="PF04773"/>
    </source>
</evidence>
<dbReference type="STRING" id="623280.SAMN05660226_02457"/>
<dbReference type="Pfam" id="PF04773">
    <property type="entry name" value="FecR"/>
    <property type="match status" value="1"/>
</dbReference>
<keyword evidence="1" id="KW-0812">Transmembrane</keyword>
<dbReference type="Gene3D" id="3.55.50.30">
    <property type="match status" value="1"/>
</dbReference>
<dbReference type="Gene3D" id="2.60.120.1440">
    <property type="match status" value="1"/>
</dbReference>
<dbReference type="PANTHER" id="PTHR30273:SF2">
    <property type="entry name" value="PROTEIN FECR"/>
    <property type="match status" value="1"/>
</dbReference>
<dbReference type="PANTHER" id="PTHR30273">
    <property type="entry name" value="PERIPLASMIC SIGNAL SENSOR AND SIGMA FACTOR ACTIVATOR FECR-RELATED"/>
    <property type="match status" value="1"/>
</dbReference>
<dbReference type="FunFam" id="2.60.120.1440:FF:000001">
    <property type="entry name" value="Putative anti-sigma factor"/>
    <property type="match status" value="1"/>
</dbReference>
<proteinExistence type="predicted"/>
<dbReference type="InterPro" id="IPR012373">
    <property type="entry name" value="Ferrdict_sens_TM"/>
</dbReference>
<evidence type="ECO:0000259" key="3">
    <source>
        <dbReference type="Pfam" id="PF16344"/>
    </source>
</evidence>
<evidence type="ECO:0000313" key="4">
    <source>
        <dbReference type="EMBL" id="SKB64310.1"/>
    </source>
</evidence>
<name>A0A1T5CYL6_9SPHI</name>
<dbReference type="AlphaFoldDB" id="A0A1T5CYL6"/>
<feature type="domain" description="FecR protein" evidence="2">
    <location>
        <begin position="195"/>
        <end position="288"/>
    </location>
</feature>
<dbReference type="Proteomes" id="UP000190541">
    <property type="component" value="Unassembled WGS sequence"/>
</dbReference>
<keyword evidence="1" id="KW-1133">Transmembrane helix</keyword>
<dbReference type="InterPro" id="IPR006860">
    <property type="entry name" value="FecR"/>
</dbReference>
<feature type="transmembrane region" description="Helical" evidence="1">
    <location>
        <begin position="93"/>
        <end position="111"/>
    </location>
</feature>
<evidence type="ECO:0000256" key="1">
    <source>
        <dbReference type="SAM" id="Phobius"/>
    </source>
</evidence>
<dbReference type="Pfam" id="PF16344">
    <property type="entry name" value="FecR_C"/>
    <property type="match status" value="1"/>
</dbReference>
<gene>
    <name evidence="4" type="ORF">SAMN05660226_02457</name>
</gene>
<evidence type="ECO:0000313" key="5">
    <source>
        <dbReference type="Proteomes" id="UP000190541"/>
    </source>
</evidence>
<feature type="domain" description="Protein FecR C-terminal" evidence="3">
    <location>
        <begin position="335"/>
        <end position="399"/>
    </location>
</feature>
<dbReference type="EMBL" id="FUYS01000005">
    <property type="protein sequence ID" value="SKB64310.1"/>
    <property type="molecule type" value="Genomic_DNA"/>
</dbReference>
<dbReference type="InterPro" id="IPR032508">
    <property type="entry name" value="FecR_C"/>
</dbReference>
<protein>
    <submittedName>
        <fullName evidence="4">FecR family protein</fullName>
    </submittedName>
</protein>
<organism evidence="4 5">
    <name type="scientific">Parapedobacter luteus</name>
    <dbReference type="NCBI Taxonomy" id="623280"/>
    <lineage>
        <taxon>Bacteria</taxon>
        <taxon>Pseudomonadati</taxon>
        <taxon>Bacteroidota</taxon>
        <taxon>Sphingobacteriia</taxon>
        <taxon>Sphingobacteriales</taxon>
        <taxon>Sphingobacteriaceae</taxon>
        <taxon>Parapedobacter</taxon>
    </lineage>
</organism>
<reference evidence="4 5" key="1">
    <citation type="submission" date="2017-02" db="EMBL/GenBank/DDBJ databases">
        <authorList>
            <person name="Peterson S.W."/>
        </authorList>
    </citation>
    <scope>NUCLEOTIDE SEQUENCE [LARGE SCALE GENOMIC DNA]</scope>
    <source>
        <strain evidence="4 5">DSM 22899</strain>
    </source>
</reference>
<accession>A0A1T5CYL6</accession>
<sequence length="401" mass="44570">MDRAHLRYLLQRYLADEISADELRELKQYVQHERMDDALSDVVDELWQRMDDEPIAPASSDAMYQGILRHVNEAPDAPLAQPMAAKPFKRSLYWGWLAGAAALLCAGILLFRDGRWPGREAKKDQAAVVNIEQPIVPGGNKAVLTLADGREIDLSSDHSGIVMGDRITYGDGSVVVDGGQGHSGENEVREPMLITAPRGGTYQITLSDGTNVWLNSASTLKYPGSFTGSERIVELEGEAYFEVRGQKKMPFVVKTKNQTVEVLGTQFNIAAYPDESDVKTTLVEGSVQIRNLAANHLDVLKPGDQSVVRGAATKIRSVDVEQYIAWKNGYFAFSDDEHISQVMNVIARWYDIEVEYQGDMANKYFGGTISRFEDFETLLKTIALTGSIRFKITGRRVIVMT</sequence>